<dbReference type="AlphaFoldDB" id="A0ABD2P3H7"/>
<dbReference type="PANTHER" id="PTHR12353:SF31">
    <property type="entry name" value="LD44824P"/>
    <property type="match status" value="1"/>
</dbReference>
<proteinExistence type="inferred from homology"/>
<organism evidence="3 4">
    <name type="scientific">Cryptolaemus montrouzieri</name>
    <dbReference type="NCBI Taxonomy" id="559131"/>
    <lineage>
        <taxon>Eukaryota</taxon>
        <taxon>Metazoa</taxon>
        <taxon>Ecdysozoa</taxon>
        <taxon>Arthropoda</taxon>
        <taxon>Hexapoda</taxon>
        <taxon>Insecta</taxon>
        <taxon>Pterygota</taxon>
        <taxon>Neoptera</taxon>
        <taxon>Endopterygota</taxon>
        <taxon>Coleoptera</taxon>
        <taxon>Polyphaga</taxon>
        <taxon>Cucujiformia</taxon>
        <taxon>Coccinelloidea</taxon>
        <taxon>Coccinellidae</taxon>
        <taxon>Scymninae</taxon>
        <taxon>Scymnini</taxon>
        <taxon>Cryptolaemus</taxon>
    </lineage>
</organism>
<feature type="region of interest" description="Disordered" evidence="2">
    <location>
        <begin position="111"/>
        <end position="132"/>
    </location>
</feature>
<keyword evidence="4" id="KW-1185">Reference proteome</keyword>
<gene>
    <name evidence="3" type="ORF">HHI36_000069</name>
</gene>
<accession>A0ABD2P3H7</accession>
<dbReference type="Pfam" id="PF03359">
    <property type="entry name" value="GKAP"/>
    <property type="match status" value="1"/>
</dbReference>
<evidence type="ECO:0008006" key="5">
    <source>
        <dbReference type="Google" id="ProtNLM"/>
    </source>
</evidence>
<protein>
    <recommendedName>
        <fullName evidence="5">Disks large-associated protein 1</fullName>
    </recommendedName>
</protein>
<evidence type="ECO:0000256" key="2">
    <source>
        <dbReference type="SAM" id="MobiDB-lite"/>
    </source>
</evidence>
<dbReference type="PANTHER" id="PTHR12353">
    <property type="entry name" value="DISKS LARGE-ASSOCIATED PROTEIN DAP SAP90/PSD-95-ASSOCIATED PROTEIN"/>
    <property type="match status" value="1"/>
</dbReference>
<evidence type="ECO:0000256" key="1">
    <source>
        <dbReference type="ARBA" id="ARBA00008839"/>
    </source>
</evidence>
<comment type="similarity">
    <text evidence="1">Belongs to the SAPAP family.</text>
</comment>
<reference evidence="3 4" key="1">
    <citation type="journal article" date="2021" name="BMC Biol.">
        <title>Horizontally acquired antibacterial genes associated with adaptive radiation of ladybird beetles.</title>
        <authorList>
            <person name="Li H.S."/>
            <person name="Tang X.F."/>
            <person name="Huang Y.H."/>
            <person name="Xu Z.Y."/>
            <person name="Chen M.L."/>
            <person name="Du X.Y."/>
            <person name="Qiu B.Y."/>
            <person name="Chen P.T."/>
            <person name="Zhang W."/>
            <person name="Slipinski A."/>
            <person name="Escalona H.E."/>
            <person name="Waterhouse R.M."/>
            <person name="Zwick A."/>
            <person name="Pang H."/>
        </authorList>
    </citation>
    <scope>NUCLEOTIDE SEQUENCE [LARGE SCALE GENOMIC DNA]</scope>
    <source>
        <strain evidence="3">SYSU2018</strain>
    </source>
</reference>
<evidence type="ECO:0000313" key="4">
    <source>
        <dbReference type="Proteomes" id="UP001516400"/>
    </source>
</evidence>
<comment type="caution">
    <text evidence="3">The sequence shown here is derived from an EMBL/GenBank/DDBJ whole genome shotgun (WGS) entry which is preliminary data.</text>
</comment>
<dbReference type="Proteomes" id="UP001516400">
    <property type="component" value="Unassembled WGS sequence"/>
</dbReference>
<dbReference type="InterPro" id="IPR005026">
    <property type="entry name" value="SAPAP"/>
</dbReference>
<sequence length="411" mass="47006">MTDQQFYTKTNTIESYCTKESMFSNKFMSKDTIDACYENHNSVNEKFISSFESKVVKNVSQKQSYGSTITSEICKSQESKSFIQQRVERLYGPGALAQGFFVMKRQKNRLSESESEVKENGSSNDRHSKSMSDKLLNDSLEECSIKQSTSTPFLPVLRHLRPEFRAQLPIVVPRKSTESSMQKSITVPTLKDEVAVNGYSKENGTKTNGNIVQIQIDRVEEESDLKDGHYFLKILDRETTRLLKLADDCESQLDVFDDLPEDAVGRIRSASGKARLLVTQKMQQFKGLCTNNITQVEGEAFPTTNEDLQGFWDMVMLQVNQVDVLFDEIEKLKKNNWKEIEPIKPTKSIVNGSKPKKLVNRATKSMGNSEEARKQREAREIERKRLIEEKRKAMKAKSKQENIEIFVPESS</sequence>
<name>A0ABD2P3H7_9CUCU</name>
<evidence type="ECO:0000313" key="3">
    <source>
        <dbReference type="EMBL" id="KAL3285538.1"/>
    </source>
</evidence>
<dbReference type="EMBL" id="JABFTP020000185">
    <property type="protein sequence ID" value="KAL3285538.1"/>
    <property type="molecule type" value="Genomic_DNA"/>
</dbReference>